<reference evidence="1" key="1">
    <citation type="submission" date="2021-11" db="EMBL/GenBank/DDBJ databases">
        <title>Fusarium solani-melongenae Genome sequencing and assembly.</title>
        <authorList>
            <person name="Xie S."/>
            <person name="Huang L."/>
            <person name="Zhang X."/>
        </authorList>
    </citation>
    <scope>NUCLEOTIDE SEQUENCE</scope>
    <source>
        <strain evidence="1">CRI 24-3</strain>
    </source>
</reference>
<organism evidence="1 2">
    <name type="scientific">Fusarium solani subsp. cucurbitae</name>
    <name type="common">Neocosmosporum cucurbitae</name>
    <dbReference type="NCBI Taxonomy" id="2747967"/>
    <lineage>
        <taxon>Eukaryota</taxon>
        <taxon>Fungi</taxon>
        <taxon>Dikarya</taxon>
        <taxon>Ascomycota</taxon>
        <taxon>Pezizomycotina</taxon>
        <taxon>Sordariomycetes</taxon>
        <taxon>Hypocreomycetidae</taxon>
        <taxon>Hypocreales</taxon>
        <taxon>Nectriaceae</taxon>
        <taxon>Fusarium</taxon>
        <taxon>Fusarium solani species complex</taxon>
    </lineage>
</organism>
<evidence type="ECO:0000313" key="1">
    <source>
        <dbReference type="EMBL" id="UPK97381.1"/>
    </source>
</evidence>
<keyword evidence="2" id="KW-1185">Reference proteome</keyword>
<name>A0ACD3Z896_FUSSC</name>
<dbReference type="EMBL" id="CP090035">
    <property type="protein sequence ID" value="UPK97381.1"/>
    <property type="molecule type" value="Genomic_DNA"/>
</dbReference>
<sequence>MSFDTSDTSNEPRTKRIVMLISRSLSSATDNVLYTIGLATPSPTESLFHETENPEPLPNVVNTVCFATHLAVGVLDMSLWTNKENTLLQRMLGVTYWEHLGDISGSSINSGASSITSSSSASSSGNNKKGNRWEEKEIRSIKAIEIIGITTLCDDAILRNVFDQLMKGWRYLPSWWNCQDFAVHLAYLLCETEDACNTLVMVARSFRLQHVQRLSWEFSAGRWSNPSARASSTPIPFPENVGIDPFASSSFGLWSLTRGIKRYINRGKFKSWLGRLRQLEDRIPALEPFHFRLLEDWDLVQEMQT</sequence>
<evidence type="ECO:0000313" key="2">
    <source>
        <dbReference type="Proteomes" id="UP000830768"/>
    </source>
</evidence>
<gene>
    <name evidence="1" type="ORF">LCI18_008316</name>
</gene>
<dbReference type="Proteomes" id="UP000830768">
    <property type="component" value="Chromosome 6"/>
</dbReference>
<proteinExistence type="predicted"/>
<protein>
    <submittedName>
        <fullName evidence="1">Uncharacterized protein</fullName>
    </submittedName>
</protein>
<accession>A0ACD3Z896</accession>